<evidence type="ECO:0000256" key="7">
    <source>
        <dbReference type="SAM" id="Phobius"/>
    </source>
</evidence>
<dbReference type="PANTHER" id="PTHR43045:SF7">
    <property type="entry name" value="MAJOR FACILITATOR SUPERFAMILY TRANSPORTER"/>
    <property type="match status" value="1"/>
</dbReference>
<proteinExistence type="predicted"/>
<dbReference type="RefSeq" id="WP_060819469.1">
    <property type="nucleotide sequence ID" value="NZ_FCOC02000006.1"/>
</dbReference>
<keyword evidence="2" id="KW-0813">Transport</keyword>
<dbReference type="OrthoDB" id="6766492at2"/>
<dbReference type="Pfam" id="PF00083">
    <property type="entry name" value="Sugar_tr"/>
    <property type="match status" value="1"/>
</dbReference>
<keyword evidence="4 7" id="KW-0812">Transmembrane</keyword>
<dbReference type="GO" id="GO:0005886">
    <property type="term" value="C:plasma membrane"/>
    <property type="evidence" value="ECO:0007669"/>
    <property type="project" value="UniProtKB-SubCell"/>
</dbReference>
<evidence type="ECO:0000256" key="6">
    <source>
        <dbReference type="ARBA" id="ARBA00023136"/>
    </source>
</evidence>
<gene>
    <name evidence="9" type="ORF">AWB64_02635</name>
</gene>
<feature type="transmembrane region" description="Helical" evidence="7">
    <location>
        <begin position="312"/>
        <end position="331"/>
    </location>
</feature>
<evidence type="ECO:0000256" key="4">
    <source>
        <dbReference type="ARBA" id="ARBA00022692"/>
    </source>
</evidence>
<dbReference type="GO" id="GO:0022857">
    <property type="term" value="F:transmembrane transporter activity"/>
    <property type="evidence" value="ECO:0007669"/>
    <property type="project" value="InterPro"/>
</dbReference>
<keyword evidence="5 7" id="KW-1133">Transmembrane helix</keyword>
<dbReference type="PROSITE" id="PS00217">
    <property type="entry name" value="SUGAR_TRANSPORT_2"/>
    <property type="match status" value="1"/>
</dbReference>
<dbReference type="InterPro" id="IPR036259">
    <property type="entry name" value="MFS_trans_sf"/>
</dbReference>
<feature type="transmembrane region" description="Helical" evidence="7">
    <location>
        <begin position="522"/>
        <end position="540"/>
    </location>
</feature>
<evidence type="ECO:0000259" key="8">
    <source>
        <dbReference type="PROSITE" id="PS50850"/>
    </source>
</evidence>
<keyword evidence="6 7" id="KW-0472">Membrane</keyword>
<reference evidence="9 10" key="1">
    <citation type="submission" date="2016-01" db="EMBL/GenBank/DDBJ databases">
        <authorList>
            <person name="Oliw E.H."/>
        </authorList>
    </citation>
    <scope>NUCLEOTIDE SEQUENCE [LARGE SCALE GENOMIC DNA]</scope>
    <source>
        <strain evidence="9">LMG 22029</strain>
    </source>
</reference>
<feature type="transmembrane region" description="Helical" evidence="7">
    <location>
        <begin position="57"/>
        <end position="80"/>
    </location>
</feature>
<evidence type="ECO:0000313" key="10">
    <source>
        <dbReference type="Proteomes" id="UP000054893"/>
    </source>
</evidence>
<keyword evidence="3" id="KW-1003">Cell membrane</keyword>
<feature type="transmembrane region" description="Helical" evidence="7">
    <location>
        <begin position="498"/>
        <end position="516"/>
    </location>
</feature>
<dbReference type="EMBL" id="FCOC02000006">
    <property type="protein sequence ID" value="SAL30120.1"/>
    <property type="molecule type" value="Genomic_DNA"/>
</dbReference>
<dbReference type="InterPro" id="IPR020846">
    <property type="entry name" value="MFS_dom"/>
</dbReference>
<evidence type="ECO:0000256" key="1">
    <source>
        <dbReference type="ARBA" id="ARBA00004651"/>
    </source>
</evidence>
<dbReference type="AlphaFoldDB" id="A0A158GFE9"/>
<evidence type="ECO:0000256" key="5">
    <source>
        <dbReference type="ARBA" id="ARBA00022989"/>
    </source>
</evidence>
<dbReference type="Gene3D" id="1.20.1250.20">
    <property type="entry name" value="MFS general substrate transporter like domains"/>
    <property type="match status" value="2"/>
</dbReference>
<dbReference type="Proteomes" id="UP000054893">
    <property type="component" value="Unassembled WGS sequence"/>
</dbReference>
<feature type="transmembrane region" description="Helical" evidence="7">
    <location>
        <begin position="449"/>
        <end position="477"/>
    </location>
</feature>
<protein>
    <submittedName>
        <fullName evidence="9">Transmembrane transport protein</fullName>
    </submittedName>
</protein>
<evidence type="ECO:0000256" key="3">
    <source>
        <dbReference type="ARBA" id="ARBA00022475"/>
    </source>
</evidence>
<feature type="transmembrane region" description="Helical" evidence="7">
    <location>
        <begin position="281"/>
        <end position="300"/>
    </location>
</feature>
<name>A0A158GFE9_CABSO</name>
<comment type="subcellular location">
    <subcellularLocation>
        <location evidence="1">Cell membrane</location>
        <topology evidence="1">Multi-pass membrane protein</topology>
    </subcellularLocation>
</comment>
<feature type="transmembrane region" description="Helical" evidence="7">
    <location>
        <begin position="20"/>
        <end position="37"/>
    </location>
</feature>
<dbReference type="PROSITE" id="PS50850">
    <property type="entry name" value="MFS"/>
    <property type="match status" value="1"/>
</dbReference>
<organism evidence="9 10">
    <name type="scientific">Caballeronia sordidicola</name>
    <name type="common">Burkholderia sordidicola</name>
    <dbReference type="NCBI Taxonomy" id="196367"/>
    <lineage>
        <taxon>Bacteria</taxon>
        <taxon>Pseudomonadati</taxon>
        <taxon>Pseudomonadota</taxon>
        <taxon>Betaproteobacteria</taxon>
        <taxon>Burkholderiales</taxon>
        <taxon>Burkholderiaceae</taxon>
        <taxon>Caballeronia</taxon>
    </lineage>
</organism>
<evidence type="ECO:0000256" key="2">
    <source>
        <dbReference type="ARBA" id="ARBA00022448"/>
    </source>
</evidence>
<feature type="transmembrane region" description="Helical" evidence="7">
    <location>
        <begin position="190"/>
        <end position="209"/>
    </location>
</feature>
<feature type="transmembrane region" description="Helical" evidence="7">
    <location>
        <begin position="121"/>
        <end position="146"/>
    </location>
</feature>
<dbReference type="InterPro" id="IPR005829">
    <property type="entry name" value="Sugar_transporter_CS"/>
</dbReference>
<feature type="transmembrane region" description="Helical" evidence="7">
    <location>
        <begin position="92"/>
        <end position="115"/>
    </location>
</feature>
<feature type="domain" description="Major facilitator superfamily (MFS) profile" evidence="8">
    <location>
        <begin position="19"/>
        <end position="544"/>
    </location>
</feature>
<dbReference type="PANTHER" id="PTHR43045">
    <property type="entry name" value="SHIKIMATE TRANSPORTER"/>
    <property type="match status" value="1"/>
</dbReference>
<sequence length="551" mass="58620">MDLSLTESRARLSGKDKRAIAGAVAGTVFEWYDFVLYGSLADVIAANFFTGIEPGTAFIFALMTFSVGFVVRPLGAVIFGRLGDMIGRKKTFMTTVMLMGLATCAVALTPGYATIGVAAPIILVLSRILQGFAVGGEFGGAATYVAEHSPQNRRGRNTSLIQATASTGLLGALIITIATRILTGPDFAVWGWRIPFSISIILLIVSLALRRKMDESPAFERARAAGVLSKSPVRDSLRGKNLAKVMVALFGICGGMTVVWYVVVIYPLFFLTRVLKVDANVSNLLVAIAMLAAIPMLYGCGALSDRFGRKPVLLIGYLLAAVTIFPAFRAITHYANPALEQAQTKNPAVVHADLRACAFMFDPAGVRNFSNPCDIAKKTLSAASVNYSVVGGGSGEPVTVTIGDDVIRGFDATSLDAAGLKAKAGDFSQALSAALVKAGYPPKAAPDQFHFGAVLLLMLFLVFVMSLTYAPIAAILVEMFPTELRYTSMSIPFHVASGWIGGLLPALSFAIAAAQGNIYAGLWYPMFWVGLALVVTAFAYRESRAVNIFRS</sequence>
<dbReference type="InterPro" id="IPR005828">
    <property type="entry name" value="MFS_sugar_transport-like"/>
</dbReference>
<feature type="transmembrane region" description="Helical" evidence="7">
    <location>
        <begin position="245"/>
        <end position="269"/>
    </location>
</feature>
<feature type="transmembrane region" description="Helical" evidence="7">
    <location>
        <begin position="158"/>
        <end position="178"/>
    </location>
</feature>
<evidence type="ECO:0000313" key="9">
    <source>
        <dbReference type="EMBL" id="SAL30120.1"/>
    </source>
</evidence>
<accession>A0A158GFE9</accession>
<dbReference type="SUPFAM" id="SSF103473">
    <property type="entry name" value="MFS general substrate transporter"/>
    <property type="match status" value="1"/>
</dbReference>